<accession>A0A6D2KLA3</accession>
<evidence type="ECO:0000313" key="1">
    <source>
        <dbReference type="EMBL" id="CAA7053040.1"/>
    </source>
</evidence>
<dbReference type="Proteomes" id="UP000467841">
    <property type="component" value="Unassembled WGS sequence"/>
</dbReference>
<dbReference type="AlphaFoldDB" id="A0A6D2KLA3"/>
<reference evidence="1" key="1">
    <citation type="submission" date="2020-01" db="EMBL/GenBank/DDBJ databases">
        <authorList>
            <person name="Mishra B."/>
        </authorList>
    </citation>
    <scope>NUCLEOTIDE SEQUENCE [LARGE SCALE GENOMIC DNA]</scope>
</reference>
<proteinExistence type="predicted"/>
<gene>
    <name evidence="1" type="ORF">MERR_LOCUS40275</name>
</gene>
<name>A0A6D2KLA3_9BRAS</name>
<protein>
    <submittedName>
        <fullName evidence="1">Uncharacterized protein</fullName>
    </submittedName>
</protein>
<comment type="caution">
    <text evidence="1">The sequence shown here is derived from an EMBL/GenBank/DDBJ whole genome shotgun (WGS) entry which is preliminary data.</text>
</comment>
<keyword evidence="2" id="KW-1185">Reference proteome</keyword>
<dbReference type="EMBL" id="CACVBM020001518">
    <property type="protein sequence ID" value="CAA7053040.1"/>
    <property type="molecule type" value="Genomic_DNA"/>
</dbReference>
<organism evidence="1 2">
    <name type="scientific">Microthlaspi erraticum</name>
    <dbReference type="NCBI Taxonomy" id="1685480"/>
    <lineage>
        <taxon>Eukaryota</taxon>
        <taxon>Viridiplantae</taxon>
        <taxon>Streptophyta</taxon>
        <taxon>Embryophyta</taxon>
        <taxon>Tracheophyta</taxon>
        <taxon>Spermatophyta</taxon>
        <taxon>Magnoliopsida</taxon>
        <taxon>eudicotyledons</taxon>
        <taxon>Gunneridae</taxon>
        <taxon>Pentapetalae</taxon>
        <taxon>rosids</taxon>
        <taxon>malvids</taxon>
        <taxon>Brassicales</taxon>
        <taxon>Brassicaceae</taxon>
        <taxon>Coluteocarpeae</taxon>
        <taxon>Microthlaspi</taxon>
    </lineage>
</organism>
<sequence>MNKNLFLAFGFTKRRSRYRGNERADDEDEKVHGVSDNVAIGTETVEVWTETETGGVVETAGCGGDVFLTGWSLERRIETPRLEKRPSGLMAKVGSRKQEGTLNPKESSLTPAIETETVGVWKEIKAGKIVERWVWSRSISHRWQQKATVGVRWWFLCL</sequence>
<evidence type="ECO:0000313" key="2">
    <source>
        <dbReference type="Proteomes" id="UP000467841"/>
    </source>
</evidence>